<dbReference type="PROSITE" id="PS50893">
    <property type="entry name" value="ABC_TRANSPORTER_2"/>
    <property type="match status" value="1"/>
</dbReference>
<evidence type="ECO:0000259" key="5">
    <source>
        <dbReference type="PROSITE" id="PS50893"/>
    </source>
</evidence>
<gene>
    <name evidence="6" type="ORF">ACCI51_05660</name>
</gene>
<dbReference type="Gene3D" id="3.40.50.300">
    <property type="entry name" value="P-loop containing nucleotide triphosphate hydrolases"/>
    <property type="match status" value="2"/>
</dbReference>
<evidence type="ECO:0000256" key="4">
    <source>
        <dbReference type="SAM" id="MobiDB-lite"/>
    </source>
</evidence>
<feature type="domain" description="ABC transporter" evidence="5">
    <location>
        <begin position="5"/>
        <end position="234"/>
    </location>
</feature>
<evidence type="ECO:0000256" key="2">
    <source>
        <dbReference type="ARBA" id="ARBA00022741"/>
    </source>
</evidence>
<evidence type="ECO:0000256" key="1">
    <source>
        <dbReference type="ARBA" id="ARBA00022737"/>
    </source>
</evidence>
<dbReference type="Pfam" id="PF00005">
    <property type="entry name" value="ABC_tran"/>
    <property type="match status" value="2"/>
</dbReference>
<reference evidence="6 7" key="1">
    <citation type="submission" date="2024-08" db="EMBL/GenBank/DDBJ databases">
        <authorList>
            <person name="Ishaq N."/>
        </authorList>
    </citation>
    <scope>NUCLEOTIDE SEQUENCE [LARGE SCALE GENOMIC DNA]</scope>
    <source>
        <strain evidence="6 7">JCM 30400</strain>
    </source>
</reference>
<evidence type="ECO:0000313" key="6">
    <source>
        <dbReference type="EMBL" id="MFA0790026.1"/>
    </source>
</evidence>
<sequence>MTAICTLENLSLAFGGTPLFLKINSELPAGITGLVAPNGGGKSTLLKVLSSQIPIDSGHFTWKKPNHLVRQFYNLSSFKIVDFLEKGQLWKLFTRIEQGLATEEDFAAVADYWHIPLTWQRQLESVEITAPLDTPIEHLNGGQRTRLFLSHAFSKKNHYLLLDEPSNHLDREGREWLRNSLMQHPGGALVASHDRELLEYVNQIFELHQQGLRLYGGGYSSYQHRRNIEQAALLQKAQDNHKELRQINRIKQLSIQKFAERQRQGESKRNSQSKSLLDAQKNRAGRGFGKVKRRLEQRQLNLEIRQDALQARSRKETYRLKPQKLDIKTDDLRGGRRLHLENICLPRGSHKDPISLTLQSGDRWQVTGSNGSGKSTLLKIIAGQLKAKKGVCQHYGNYCYLDQDLSFLNKSLSALSNLNHLYPGRSEGHWRTMLATMRLRGDLALRPLKDLSGGEQLKVALLAATRGNPTTDLLLLDEPDNYLDLDSRRLLEKALVGFPGTFLLVSHDPIFIEAIGVNGQYKLE</sequence>
<dbReference type="SMART" id="SM00382">
    <property type="entry name" value="AAA"/>
    <property type="match status" value="2"/>
</dbReference>
<name>A0ABV4NKQ8_9GAMM</name>
<dbReference type="InterPro" id="IPR003593">
    <property type="entry name" value="AAA+_ATPase"/>
</dbReference>
<dbReference type="RefSeq" id="WP_371842906.1">
    <property type="nucleotide sequence ID" value="NZ_JBGMEL010000004.1"/>
</dbReference>
<accession>A0ABV4NKQ8</accession>
<evidence type="ECO:0000256" key="3">
    <source>
        <dbReference type="ARBA" id="ARBA00022840"/>
    </source>
</evidence>
<dbReference type="InterPro" id="IPR050611">
    <property type="entry name" value="ABCF"/>
</dbReference>
<comment type="caution">
    <text evidence="6">The sequence shown here is derived from an EMBL/GenBank/DDBJ whole genome shotgun (WGS) entry which is preliminary data.</text>
</comment>
<keyword evidence="1" id="KW-0677">Repeat</keyword>
<dbReference type="PANTHER" id="PTHR19211">
    <property type="entry name" value="ATP-BINDING TRANSPORT PROTEIN-RELATED"/>
    <property type="match status" value="1"/>
</dbReference>
<keyword evidence="7" id="KW-1185">Reference proteome</keyword>
<protein>
    <submittedName>
        <fullName evidence="6">ATP-binding cassette domain-containing protein</fullName>
    </submittedName>
</protein>
<dbReference type="InterPro" id="IPR027417">
    <property type="entry name" value="P-loop_NTPase"/>
</dbReference>
<feature type="compositionally biased region" description="Basic and acidic residues" evidence="4">
    <location>
        <begin position="259"/>
        <end position="269"/>
    </location>
</feature>
<feature type="region of interest" description="Disordered" evidence="4">
    <location>
        <begin position="259"/>
        <end position="283"/>
    </location>
</feature>
<dbReference type="CDD" id="cd03221">
    <property type="entry name" value="ABCF_EF-3"/>
    <property type="match status" value="1"/>
</dbReference>
<keyword evidence="3 6" id="KW-0067">ATP-binding</keyword>
<dbReference type="GO" id="GO:0005524">
    <property type="term" value="F:ATP binding"/>
    <property type="evidence" value="ECO:0007669"/>
    <property type="project" value="UniProtKB-KW"/>
</dbReference>
<dbReference type="Proteomes" id="UP001569414">
    <property type="component" value="Unassembled WGS sequence"/>
</dbReference>
<evidence type="ECO:0000313" key="7">
    <source>
        <dbReference type="Proteomes" id="UP001569414"/>
    </source>
</evidence>
<proteinExistence type="predicted"/>
<dbReference type="PANTHER" id="PTHR19211:SF6">
    <property type="entry name" value="BLL7188 PROTEIN"/>
    <property type="match status" value="1"/>
</dbReference>
<keyword evidence="2" id="KW-0547">Nucleotide-binding</keyword>
<dbReference type="SUPFAM" id="SSF52540">
    <property type="entry name" value="P-loop containing nucleoside triphosphate hydrolases"/>
    <property type="match status" value="2"/>
</dbReference>
<dbReference type="InterPro" id="IPR003439">
    <property type="entry name" value="ABC_transporter-like_ATP-bd"/>
</dbReference>
<dbReference type="EMBL" id="JBGMEL010000004">
    <property type="protein sequence ID" value="MFA0790026.1"/>
    <property type="molecule type" value="Genomic_DNA"/>
</dbReference>
<organism evidence="6 7">
    <name type="scientific">Microbulbifer echini</name>
    <dbReference type="NCBI Taxonomy" id="1529067"/>
    <lineage>
        <taxon>Bacteria</taxon>
        <taxon>Pseudomonadati</taxon>
        <taxon>Pseudomonadota</taxon>
        <taxon>Gammaproteobacteria</taxon>
        <taxon>Cellvibrionales</taxon>
        <taxon>Microbulbiferaceae</taxon>
        <taxon>Microbulbifer</taxon>
    </lineage>
</organism>